<accession>A0A4Y7Q0H3</accession>
<keyword evidence="1" id="KW-0472">Membrane</keyword>
<sequence>MPRQHPKRKFRKICYDEDEVIVFLEWSIGVKAAPTRKRRRVKPEGNLSLLAIEILFEIFVYLQPLDVINIMYTSRAFRTLLIAPSSTFVWEAVLLNVDDFPDLPDDLSEIQYAKLAFDQHCHKCGKKTQNDPFWEVRARFCDACVKVELVPTEQYIEGHPYFENYEVYLGVIEHQVARQGNKDPPRTSYFCKTHLKRLTAHVGTLRHPRVVRGTWGWLTSAADRLQDIREHARECTVWQNEINRRRKEINEQIQKKRREDIRQRLTDLGVDDALDEVPADVFNNHRLVIPAVPLTDRIWNTIKKPLLEWLHEQDAMRLTRLVLTKYKRAHPEMILPSIQDFWALAEVQAVFDAPATVPLSEQSFGNMRVLMENWRKNANLRMADLLLTPHTGNVGHRKDAFRHDPRLKTLELATTVFSCSVCLKTSRDTESLEYAPAEYMHYPWVMAHPCVQNGQSNSGRGARKLWDPKCLKHEFGIGRTFVKPILKACNLSSQTTTSAEMDAMDARFICLQCKDRKRMAAKPSDYITVYTWRSAISHALICRYKDSGNTWKRLSDSTATKVKTMTDFNGFENDVEREDMKDQWGCRTCRGSDDAPSPMSAKGAIRHSLFEHFDNSERSHYRLARFPPGMFETVILRSDIYEAKEQSGLPSPQHS</sequence>
<keyword evidence="4" id="KW-1185">Reference proteome</keyword>
<keyword evidence="1" id="KW-1133">Transmembrane helix</keyword>
<evidence type="ECO:0000313" key="3">
    <source>
        <dbReference type="EMBL" id="TDL20796.1"/>
    </source>
</evidence>
<feature type="domain" description="F-box" evidence="2">
    <location>
        <begin position="44"/>
        <end position="93"/>
    </location>
</feature>
<dbReference type="PROSITE" id="PS50181">
    <property type="entry name" value="FBOX"/>
    <property type="match status" value="1"/>
</dbReference>
<dbReference type="SUPFAM" id="SSF81383">
    <property type="entry name" value="F-box domain"/>
    <property type="match status" value="1"/>
</dbReference>
<dbReference type="OrthoDB" id="2322499at2759"/>
<dbReference type="STRING" id="50990.A0A4Y7Q0H3"/>
<feature type="transmembrane region" description="Helical" evidence="1">
    <location>
        <begin position="45"/>
        <end position="62"/>
    </location>
</feature>
<protein>
    <recommendedName>
        <fullName evidence="2">F-box domain-containing protein</fullName>
    </recommendedName>
</protein>
<gene>
    <name evidence="3" type="ORF">BD410DRAFT_790471</name>
</gene>
<name>A0A4Y7Q0H3_9AGAM</name>
<evidence type="ECO:0000256" key="1">
    <source>
        <dbReference type="SAM" id="Phobius"/>
    </source>
</evidence>
<organism evidence="3 4">
    <name type="scientific">Rickenella mellea</name>
    <dbReference type="NCBI Taxonomy" id="50990"/>
    <lineage>
        <taxon>Eukaryota</taxon>
        <taxon>Fungi</taxon>
        <taxon>Dikarya</taxon>
        <taxon>Basidiomycota</taxon>
        <taxon>Agaricomycotina</taxon>
        <taxon>Agaricomycetes</taxon>
        <taxon>Hymenochaetales</taxon>
        <taxon>Rickenellaceae</taxon>
        <taxon>Rickenella</taxon>
    </lineage>
</organism>
<proteinExistence type="predicted"/>
<reference evidence="3 4" key="1">
    <citation type="submission" date="2018-06" db="EMBL/GenBank/DDBJ databases">
        <title>A transcriptomic atlas of mushroom development highlights an independent origin of complex multicellularity.</title>
        <authorList>
            <consortium name="DOE Joint Genome Institute"/>
            <person name="Krizsan K."/>
            <person name="Almasi E."/>
            <person name="Merenyi Z."/>
            <person name="Sahu N."/>
            <person name="Viragh M."/>
            <person name="Koszo T."/>
            <person name="Mondo S."/>
            <person name="Kiss B."/>
            <person name="Balint B."/>
            <person name="Kues U."/>
            <person name="Barry K."/>
            <person name="Hegedus J.C."/>
            <person name="Henrissat B."/>
            <person name="Johnson J."/>
            <person name="Lipzen A."/>
            <person name="Ohm R."/>
            <person name="Nagy I."/>
            <person name="Pangilinan J."/>
            <person name="Yan J."/>
            <person name="Xiong Y."/>
            <person name="Grigoriev I.V."/>
            <person name="Hibbett D.S."/>
            <person name="Nagy L.G."/>
        </authorList>
    </citation>
    <scope>NUCLEOTIDE SEQUENCE [LARGE SCALE GENOMIC DNA]</scope>
    <source>
        <strain evidence="3 4">SZMC22713</strain>
    </source>
</reference>
<dbReference type="Proteomes" id="UP000294933">
    <property type="component" value="Unassembled WGS sequence"/>
</dbReference>
<keyword evidence="1" id="KW-0812">Transmembrane</keyword>
<dbReference type="AlphaFoldDB" id="A0A4Y7Q0H3"/>
<dbReference type="EMBL" id="ML170185">
    <property type="protein sequence ID" value="TDL20796.1"/>
    <property type="molecule type" value="Genomic_DNA"/>
</dbReference>
<dbReference type="InterPro" id="IPR001810">
    <property type="entry name" value="F-box_dom"/>
</dbReference>
<dbReference type="VEuPathDB" id="FungiDB:BD410DRAFT_790471"/>
<dbReference type="InterPro" id="IPR036047">
    <property type="entry name" value="F-box-like_dom_sf"/>
</dbReference>
<evidence type="ECO:0000259" key="2">
    <source>
        <dbReference type="PROSITE" id="PS50181"/>
    </source>
</evidence>
<evidence type="ECO:0000313" key="4">
    <source>
        <dbReference type="Proteomes" id="UP000294933"/>
    </source>
</evidence>